<dbReference type="STRING" id="1123382.SAMN02745221_01640"/>
<dbReference type="RefSeq" id="WP_073092655.1">
    <property type="nucleotide sequence ID" value="NZ_FQWY01000029.1"/>
</dbReference>
<dbReference type="InterPro" id="IPR003607">
    <property type="entry name" value="HD/PDEase_dom"/>
</dbReference>
<dbReference type="SUPFAM" id="SSF109604">
    <property type="entry name" value="HD-domain/PDEase-like"/>
    <property type="match status" value="1"/>
</dbReference>
<dbReference type="AlphaFoldDB" id="A0A1M5Q3D5"/>
<dbReference type="GO" id="GO:0000166">
    <property type="term" value="F:nucleotide binding"/>
    <property type="evidence" value="ECO:0007669"/>
    <property type="project" value="UniProtKB-KW"/>
</dbReference>
<keyword evidence="4" id="KW-1185">Reference proteome</keyword>
<dbReference type="NCBIfam" id="TIGR00277">
    <property type="entry name" value="HDIG"/>
    <property type="match status" value="1"/>
</dbReference>
<dbReference type="PANTHER" id="PTHR47545">
    <property type="entry name" value="MULTIFUNCTIONAL CCA PROTEIN"/>
    <property type="match status" value="1"/>
</dbReference>
<dbReference type="Pfam" id="PF01966">
    <property type="entry name" value="HD"/>
    <property type="match status" value="1"/>
</dbReference>
<dbReference type="Proteomes" id="UP000242329">
    <property type="component" value="Unassembled WGS sequence"/>
</dbReference>
<organism evidence="3 4">
    <name type="scientific">Thermosyntropha lipolytica DSM 11003</name>
    <dbReference type="NCBI Taxonomy" id="1123382"/>
    <lineage>
        <taxon>Bacteria</taxon>
        <taxon>Bacillati</taxon>
        <taxon>Bacillota</taxon>
        <taxon>Clostridia</taxon>
        <taxon>Eubacteriales</taxon>
        <taxon>Syntrophomonadaceae</taxon>
        <taxon>Thermosyntropha</taxon>
    </lineage>
</organism>
<sequence length="212" mass="24684">MKKEEVFRLLEQHLLKDDRPAVFIDKLDREGILKRVEPFNLLVQLKKVEQDEKHHPEGNVWNHTLLVVDEAAKRRSLSREPRAFMWGALLHDLGKLRTTAVRKGRITAYDHDKIGGIMAEEFLSHFELEEKLVLRIVSLVKWHMQVLFVVKGLPFAAVEDMLQEIEAEEVALLALCDRLGRGGLTEEIKEKEEKDVKKFLQVCRGVERERMT</sequence>
<dbReference type="EMBL" id="FQWY01000029">
    <property type="protein sequence ID" value="SHH08239.1"/>
    <property type="molecule type" value="Genomic_DNA"/>
</dbReference>
<name>A0A1M5Q3D5_9FIRM</name>
<dbReference type="OrthoDB" id="9805698at2"/>
<keyword evidence="1" id="KW-0547">Nucleotide-binding</keyword>
<dbReference type="InterPro" id="IPR050124">
    <property type="entry name" value="tRNA_CCA-adding_enzyme"/>
</dbReference>
<feature type="domain" description="HD" evidence="2">
    <location>
        <begin position="62"/>
        <end position="144"/>
    </location>
</feature>
<evidence type="ECO:0000259" key="2">
    <source>
        <dbReference type="Pfam" id="PF01966"/>
    </source>
</evidence>
<accession>A0A1M5Q3D5</accession>
<reference evidence="4" key="1">
    <citation type="submission" date="2016-11" db="EMBL/GenBank/DDBJ databases">
        <authorList>
            <person name="Varghese N."/>
            <person name="Submissions S."/>
        </authorList>
    </citation>
    <scope>NUCLEOTIDE SEQUENCE [LARGE SCALE GENOMIC DNA]</scope>
    <source>
        <strain evidence="4">DSM 11003</strain>
    </source>
</reference>
<evidence type="ECO:0000313" key="3">
    <source>
        <dbReference type="EMBL" id="SHH08239.1"/>
    </source>
</evidence>
<gene>
    <name evidence="3" type="ORF">SAMN02745221_01640</name>
</gene>
<protein>
    <submittedName>
        <fullName evidence="3">HDIG domain-containing protein</fullName>
    </submittedName>
</protein>
<proteinExistence type="predicted"/>
<dbReference type="Gene3D" id="1.10.3090.10">
    <property type="entry name" value="cca-adding enzyme, domain 2"/>
    <property type="match status" value="1"/>
</dbReference>
<dbReference type="PANTHER" id="PTHR47545:SF2">
    <property type="entry name" value="CC-ADDING TRNA NUCLEOTIDYLTRANSFERASE"/>
    <property type="match status" value="1"/>
</dbReference>
<evidence type="ECO:0000256" key="1">
    <source>
        <dbReference type="ARBA" id="ARBA00022741"/>
    </source>
</evidence>
<dbReference type="InterPro" id="IPR006674">
    <property type="entry name" value="HD_domain"/>
</dbReference>
<evidence type="ECO:0000313" key="4">
    <source>
        <dbReference type="Proteomes" id="UP000242329"/>
    </source>
</evidence>
<dbReference type="CDD" id="cd00077">
    <property type="entry name" value="HDc"/>
    <property type="match status" value="1"/>
</dbReference>
<dbReference type="InterPro" id="IPR006675">
    <property type="entry name" value="HDIG_dom"/>
</dbReference>